<evidence type="ECO:0000313" key="5">
    <source>
        <dbReference type="EMBL" id="KAA6330117.1"/>
    </source>
</evidence>
<dbReference type="InterPro" id="IPR035386">
    <property type="entry name" value="Arm-DNA-bind_5"/>
</dbReference>
<dbReference type="InterPro" id="IPR010998">
    <property type="entry name" value="Integrase_recombinase_N"/>
</dbReference>
<dbReference type="Gene3D" id="1.10.443.10">
    <property type="entry name" value="Intergrase catalytic core"/>
    <property type="match status" value="1"/>
</dbReference>
<name>A0A5J4R7P8_9ZZZZ</name>
<reference evidence="5" key="1">
    <citation type="submission" date="2019-03" db="EMBL/GenBank/DDBJ databases">
        <title>Single cell metagenomics reveals metabolic interactions within the superorganism composed of flagellate Streblomastix strix and complex community of Bacteroidetes bacteria on its surface.</title>
        <authorList>
            <person name="Treitli S.C."/>
            <person name="Kolisko M."/>
            <person name="Husnik F."/>
            <person name="Keeling P."/>
            <person name="Hampl V."/>
        </authorList>
    </citation>
    <scope>NUCLEOTIDE SEQUENCE</scope>
    <source>
        <strain evidence="5">STM</strain>
    </source>
</reference>
<comment type="similarity">
    <text evidence="1">Belongs to the 'phage' integrase family.</text>
</comment>
<dbReference type="PANTHER" id="PTHR30349:SF64">
    <property type="entry name" value="PROPHAGE INTEGRASE INTD-RELATED"/>
    <property type="match status" value="1"/>
</dbReference>
<dbReference type="SUPFAM" id="SSF56349">
    <property type="entry name" value="DNA breaking-rejoining enzymes"/>
    <property type="match status" value="1"/>
</dbReference>
<evidence type="ECO:0000256" key="3">
    <source>
        <dbReference type="ARBA" id="ARBA00023172"/>
    </source>
</evidence>
<dbReference type="Pfam" id="PF00589">
    <property type="entry name" value="Phage_integrase"/>
    <property type="match status" value="1"/>
</dbReference>
<proteinExistence type="inferred from homology"/>
<evidence type="ECO:0000256" key="1">
    <source>
        <dbReference type="ARBA" id="ARBA00008857"/>
    </source>
</evidence>
<dbReference type="InterPro" id="IPR050090">
    <property type="entry name" value="Tyrosine_recombinase_XerCD"/>
</dbReference>
<dbReference type="Gene3D" id="1.10.150.130">
    <property type="match status" value="1"/>
</dbReference>
<protein>
    <submittedName>
        <fullName evidence="5">Tyrosine recombinase XerC</fullName>
    </submittedName>
</protein>
<dbReference type="GO" id="GO:0015074">
    <property type="term" value="P:DNA integration"/>
    <property type="evidence" value="ECO:0007669"/>
    <property type="project" value="InterPro"/>
</dbReference>
<dbReference type="InterPro" id="IPR002104">
    <property type="entry name" value="Integrase_catalytic"/>
</dbReference>
<dbReference type="PROSITE" id="PS51898">
    <property type="entry name" value="TYR_RECOMBINASE"/>
    <property type="match status" value="1"/>
</dbReference>
<dbReference type="InterPro" id="IPR011010">
    <property type="entry name" value="DNA_brk_join_enz"/>
</dbReference>
<dbReference type="Pfam" id="PF17293">
    <property type="entry name" value="Arm-DNA-bind_5"/>
    <property type="match status" value="1"/>
</dbReference>
<evidence type="ECO:0000259" key="4">
    <source>
        <dbReference type="PROSITE" id="PS51898"/>
    </source>
</evidence>
<accession>A0A5J4R7P8</accession>
<evidence type="ECO:0000256" key="2">
    <source>
        <dbReference type="ARBA" id="ARBA00023125"/>
    </source>
</evidence>
<dbReference type="AlphaFoldDB" id="A0A5J4R7P8"/>
<dbReference type="InterPro" id="IPR025269">
    <property type="entry name" value="SAM-like_dom"/>
</dbReference>
<feature type="domain" description="Tyr recombinase" evidence="4">
    <location>
        <begin position="211"/>
        <end position="404"/>
    </location>
</feature>
<dbReference type="GO" id="GO:0006310">
    <property type="term" value="P:DNA recombination"/>
    <property type="evidence" value="ECO:0007669"/>
    <property type="project" value="UniProtKB-KW"/>
</dbReference>
<keyword evidence="2" id="KW-0238">DNA-binding</keyword>
<gene>
    <name evidence="5" type="ORF">EZS27_021146</name>
</gene>
<dbReference type="Pfam" id="PF13102">
    <property type="entry name" value="Phage_int_SAM_5"/>
    <property type="match status" value="1"/>
</dbReference>
<dbReference type="PANTHER" id="PTHR30349">
    <property type="entry name" value="PHAGE INTEGRASE-RELATED"/>
    <property type="match status" value="1"/>
</dbReference>
<dbReference type="EMBL" id="SNRY01001547">
    <property type="protein sequence ID" value="KAA6330117.1"/>
    <property type="molecule type" value="Genomic_DNA"/>
</dbReference>
<comment type="caution">
    <text evidence="5">The sequence shown here is derived from an EMBL/GenBank/DDBJ whole genome shotgun (WGS) entry which is preliminary data.</text>
</comment>
<dbReference type="GO" id="GO:0003677">
    <property type="term" value="F:DNA binding"/>
    <property type="evidence" value="ECO:0007669"/>
    <property type="project" value="UniProtKB-KW"/>
</dbReference>
<dbReference type="InterPro" id="IPR013762">
    <property type="entry name" value="Integrase-like_cat_sf"/>
</dbReference>
<organism evidence="5">
    <name type="scientific">termite gut metagenome</name>
    <dbReference type="NCBI Taxonomy" id="433724"/>
    <lineage>
        <taxon>unclassified sequences</taxon>
        <taxon>metagenomes</taxon>
        <taxon>organismal metagenomes</taxon>
    </lineage>
</organism>
<sequence>MFKYTKDGVSVLTVQDTRRKKQSGLYPVKIQVVYNRIQRYYSTGKELSIEEWTALADTKSKKLISIRSDIKNSFEKVEDAVRTLVEEGDFSFNSLNTRLGKCVNDTLNSAFQAKIDSLVESGAIGNSITYSCSFKHLEKYAGSKIAFDSITVDWLKKYEKAMLEEGKSYTTISMYIRSMRALFNEAVNAGIIKEAQYPFGKGKYEVPTGKGRKMALTLQQIKQIITYTDGAEATEHYRDLWFFSYLCNGININDMLKLKYANIDNDEIHFYRSKTLHTSKEKKEIEALLTLEMKQIIERWGNPDRSSSCFVFPFLTGNETPVEQKNRIKDITRRINKHMKKIGDSLGILGISTYTARHSFASVLKRSGANIAYISDSLGHTDLKTTENYLASFEKEERIKNAAFLINFSKD</sequence>
<keyword evidence="3" id="KW-0233">DNA recombination</keyword>